<dbReference type="PROSITE" id="PS00018">
    <property type="entry name" value="EF_HAND_1"/>
    <property type="match status" value="1"/>
</dbReference>
<evidence type="ECO:0000256" key="5">
    <source>
        <dbReference type="ARBA" id="ARBA00022989"/>
    </source>
</evidence>
<evidence type="ECO:0000256" key="2">
    <source>
        <dbReference type="ARBA" id="ARBA00009772"/>
    </source>
</evidence>
<dbReference type="EMBL" id="CP002546">
    <property type="protein sequence ID" value="ADY60075.1"/>
    <property type="molecule type" value="Genomic_DNA"/>
</dbReference>
<dbReference type="Proteomes" id="UP000006860">
    <property type="component" value="Chromosome"/>
</dbReference>
<evidence type="ECO:0000313" key="8">
    <source>
        <dbReference type="EMBL" id="ADY60075.1"/>
    </source>
</evidence>
<evidence type="ECO:0000256" key="6">
    <source>
        <dbReference type="ARBA" id="ARBA00023136"/>
    </source>
</evidence>
<dbReference type="STRING" id="756272.Plabr_2474"/>
<evidence type="ECO:0000256" key="3">
    <source>
        <dbReference type="ARBA" id="ARBA00022475"/>
    </source>
</evidence>
<dbReference type="HOGENOM" id="CLU_063626_2_1_0"/>
<dbReference type="AlphaFoldDB" id="F0SNZ9"/>
<sequence>MFTTLQQVSNAYLAEWSQRMLLDAAMSYFMVFLLVLVRLSGLMVIGPFFGHSSIPVQMRMLLAFTLALIVAPALPNVHDRGFQALDQNQDGQLTGAEIPRGVRESLLQDPVAQPEQLAVSRAEFSRMHAVPSTALDLLWVVGTELLIGMLLGFGVLVVLSGLQLAGETFDQQAGTALNEVFNPALGTSSSPTGQLLFLLGTTALLVMPPFDGHLMMLMNLLQTFEVIPVGLAWVDMSTLDVLRHLISQSLVIAIQIAAPLLAAMALLSVAMGFLGYTVPQINVLVLGFPIRAMLSLAILVVTMSGATEAVLDLFPRTLDAITQSLLAGGQ</sequence>
<comment type="subcellular location">
    <subcellularLocation>
        <location evidence="1">Cell membrane</location>
        <topology evidence="1">Multi-pass membrane protein</topology>
    </subcellularLocation>
</comment>
<dbReference type="OrthoDB" id="9797790at2"/>
<protein>
    <submittedName>
        <fullName evidence="8">Type III secretion system inner membrane R protein</fullName>
    </submittedName>
</protein>
<evidence type="ECO:0000256" key="1">
    <source>
        <dbReference type="ARBA" id="ARBA00004651"/>
    </source>
</evidence>
<feature type="transmembrane region" description="Helical" evidence="7">
    <location>
        <begin position="137"/>
        <end position="159"/>
    </location>
</feature>
<keyword evidence="5 7" id="KW-1133">Transmembrane helix</keyword>
<accession>F0SNZ9</accession>
<dbReference type="PANTHER" id="PTHR30065:SF1">
    <property type="entry name" value="SURFACE PRESENTATION OF ANTIGENS PROTEIN SPAR"/>
    <property type="match status" value="1"/>
</dbReference>
<dbReference type="InterPro" id="IPR002010">
    <property type="entry name" value="T3SS_IM_R"/>
</dbReference>
<dbReference type="PANTHER" id="PTHR30065">
    <property type="entry name" value="FLAGELLAR BIOSYNTHETIC PROTEIN FLIR"/>
    <property type="match status" value="1"/>
</dbReference>
<evidence type="ECO:0000256" key="7">
    <source>
        <dbReference type="SAM" id="Phobius"/>
    </source>
</evidence>
<keyword evidence="6 7" id="KW-0472">Membrane</keyword>
<keyword evidence="4 7" id="KW-0812">Transmembrane</keyword>
<dbReference type="RefSeq" id="WP_013628799.1">
    <property type="nucleotide sequence ID" value="NC_015174.1"/>
</dbReference>
<feature type="transmembrane region" description="Helical" evidence="7">
    <location>
        <begin position="214"/>
        <end position="234"/>
    </location>
</feature>
<feature type="transmembrane region" description="Helical" evidence="7">
    <location>
        <begin position="61"/>
        <end position="78"/>
    </location>
</feature>
<keyword evidence="9" id="KW-1185">Reference proteome</keyword>
<dbReference type="GO" id="GO:0005886">
    <property type="term" value="C:plasma membrane"/>
    <property type="evidence" value="ECO:0007669"/>
    <property type="project" value="UniProtKB-SubCell"/>
</dbReference>
<dbReference type="GO" id="GO:0006605">
    <property type="term" value="P:protein targeting"/>
    <property type="evidence" value="ECO:0007669"/>
    <property type="project" value="InterPro"/>
</dbReference>
<name>F0SNZ9_RUBBR</name>
<keyword evidence="3" id="KW-1003">Cell membrane</keyword>
<feature type="transmembrane region" description="Helical" evidence="7">
    <location>
        <begin position="246"/>
        <end position="276"/>
    </location>
</feature>
<organism evidence="8 9">
    <name type="scientific">Rubinisphaera brasiliensis (strain ATCC 49424 / DSM 5305 / JCM 21570 / IAM 15109 / NBRC 103401 / IFAM 1448)</name>
    <name type="common">Planctomyces brasiliensis</name>
    <dbReference type="NCBI Taxonomy" id="756272"/>
    <lineage>
        <taxon>Bacteria</taxon>
        <taxon>Pseudomonadati</taxon>
        <taxon>Planctomycetota</taxon>
        <taxon>Planctomycetia</taxon>
        <taxon>Planctomycetales</taxon>
        <taxon>Planctomycetaceae</taxon>
        <taxon>Rubinisphaera</taxon>
    </lineage>
</organism>
<dbReference type="Pfam" id="PF01311">
    <property type="entry name" value="Bac_export_1"/>
    <property type="match status" value="1"/>
</dbReference>
<dbReference type="KEGG" id="pbs:Plabr_2474"/>
<reference evidence="9" key="1">
    <citation type="submission" date="2011-02" db="EMBL/GenBank/DDBJ databases">
        <title>The complete genome of Planctomyces brasiliensis DSM 5305.</title>
        <authorList>
            <person name="Lucas S."/>
            <person name="Copeland A."/>
            <person name="Lapidus A."/>
            <person name="Bruce D."/>
            <person name="Goodwin L."/>
            <person name="Pitluck S."/>
            <person name="Kyrpides N."/>
            <person name="Mavromatis K."/>
            <person name="Pagani I."/>
            <person name="Ivanova N."/>
            <person name="Ovchinnikova G."/>
            <person name="Lu M."/>
            <person name="Detter J.C."/>
            <person name="Han C."/>
            <person name="Land M."/>
            <person name="Hauser L."/>
            <person name="Markowitz V."/>
            <person name="Cheng J.-F."/>
            <person name="Hugenholtz P."/>
            <person name="Woyke T."/>
            <person name="Wu D."/>
            <person name="Tindall B."/>
            <person name="Pomrenke H.G."/>
            <person name="Brambilla E."/>
            <person name="Klenk H.-P."/>
            <person name="Eisen J.A."/>
        </authorList>
    </citation>
    <scope>NUCLEOTIDE SEQUENCE [LARGE SCALE GENOMIC DNA]</scope>
    <source>
        <strain evidence="9">ATCC 49424 / DSM 5305 / JCM 21570 / IAM 15109 / NBRC 103401 / IFAM 1448</strain>
    </source>
</reference>
<gene>
    <name evidence="8" type="ordered locus">Plabr_2474</name>
</gene>
<proteinExistence type="inferred from homology"/>
<dbReference type="InterPro" id="IPR018247">
    <property type="entry name" value="EF_Hand_1_Ca_BS"/>
</dbReference>
<evidence type="ECO:0000256" key="4">
    <source>
        <dbReference type="ARBA" id="ARBA00022692"/>
    </source>
</evidence>
<feature type="transmembrane region" description="Helical" evidence="7">
    <location>
        <begin position="25"/>
        <end position="49"/>
    </location>
</feature>
<evidence type="ECO:0000313" key="9">
    <source>
        <dbReference type="Proteomes" id="UP000006860"/>
    </source>
</evidence>
<comment type="similarity">
    <text evidence="2">Belongs to the FliR/MopE/SpaR family.</text>
</comment>
<feature type="transmembrane region" description="Helical" evidence="7">
    <location>
        <begin position="283"/>
        <end position="306"/>
    </location>
</feature>
<dbReference type="eggNOG" id="COG1684">
    <property type="taxonomic scope" value="Bacteria"/>
</dbReference>